<dbReference type="GO" id="GO:0005737">
    <property type="term" value="C:cytoplasm"/>
    <property type="evidence" value="ECO:0007669"/>
    <property type="project" value="TreeGrafter"/>
</dbReference>
<feature type="compositionally biased region" description="Polar residues" evidence="2">
    <location>
        <begin position="49"/>
        <end position="59"/>
    </location>
</feature>
<name>A0A7E4ZYB8_PANRE</name>
<feature type="compositionally biased region" description="Basic and acidic residues" evidence="2">
    <location>
        <begin position="175"/>
        <end position="188"/>
    </location>
</feature>
<feature type="region of interest" description="Disordered" evidence="2">
    <location>
        <begin position="37"/>
        <end position="71"/>
    </location>
</feature>
<proteinExistence type="inferred from homology"/>
<evidence type="ECO:0000256" key="2">
    <source>
        <dbReference type="SAM" id="MobiDB-lite"/>
    </source>
</evidence>
<reference evidence="4" key="2">
    <citation type="submission" date="2020-10" db="UniProtKB">
        <authorList>
            <consortium name="WormBaseParasite"/>
        </authorList>
    </citation>
    <scope>IDENTIFICATION</scope>
</reference>
<dbReference type="InterPro" id="IPR026806">
    <property type="entry name" value="CDV3"/>
</dbReference>
<organism evidence="3 4">
    <name type="scientific">Panagrellus redivivus</name>
    <name type="common">Microworm</name>
    <dbReference type="NCBI Taxonomy" id="6233"/>
    <lineage>
        <taxon>Eukaryota</taxon>
        <taxon>Metazoa</taxon>
        <taxon>Ecdysozoa</taxon>
        <taxon>Nematoda</taxon>
        <taxon>Chromadorea</taxon>
        <taxon>Rhabditida</taxon>
        <taxon>Tylenchina</taxon>
        <taxon>Panagrolaimomorpha</taxon>
        <taxon>Panagrolaimoidea</taxon>
        <taxon>Panagrolaimidae</taxon>
        <taxon>Panagrellus</taxon>
    </lineage>
</organism>
<dbReference type="Proteomes" id="UP000492821">
    <property type="component" value="Unassembled WGS sequence"/>
</dbReference>
<dbReference type="WBParaSite" id="Pan_g3296.t1">
    <property type="protein sequence ID" value="Pan_g3296.t1"/>
    <property type="gene ID" value="Pan_g3296"/>
</dbReference>
<dbReference type="PANTHER" id="PTHR16284:SF13">
    <property type="entry name" value="PROTEIN CDV3 HOMOLOG"/>
    <property type="match status" value="1"/>
</dbReference>
<evidence type="ECO:0000313" key="3">
    <source>
        <dbReference type="Proteomes" id="UP000492821"/>
    </source>
</evidence>
<feature type="compositionally biased region" description="Low complexity" evidence="2">
    <location>
        <begin position="123"/>
        <end position="136"/>
    </location>
</feature>
<evidence type="ECO:0000313" key="4">
    <source>
        <dbReference type="WBParaSite" id="Pan_g3296.t1"/>
    </source>
</evidence>
<reference evidence="3" key="1">
    <citation type="journal article" date="2013" name="Genetics">
        <title>The draft genome and transcriptome of Panagrellus redivivus are shaped by the harsh demands of a free-living lifestyle.</title>
        <authorList>
            <person name="Srinivasan J."/>
            <person name="Dillman A.R."/>
            <person name="Macchietto M.G."/>
            <person name="Heikkinen L."/>
            <person name="Lakso M."/>
            <person name="Fracchia K.M."/>
            <person name="Antoshechkin I."/>
            <person name="Mortazavi A."/>
            <person name="Wong G."/>
            <person name="Sternberg P.W."/>
        </authorList>
    </citation>
    <scope>NUCLEOTIDE SEQUENCE [LARGE SCALE GENOMIC DNA]</scope>
    <source>
        <strain evidence="3">MT8872</strain>
    </source>
</reference>
<evidence type="ECO:0000256" key="1">
    <source>
        <dbReference type="ARBA" id="ARBA00006062"/>
    </source>
</evidence>
<feature type="region of interest" description="Disordered" evidence="2">
    <location>
        <begin position="96"/>
        <end position="146"/>
    </location>
</feature>
<comment type="similarity">
    <text evidence="1">Belongs to the CDV3 family.</text>
</comment>
<accession>A0A7E4ZYB8</accession>
<dbReference type="PANTHER" id="PTHR16284">
    <property type="entry name" value="PROTEIN CDV3 HOMOLOG"/>
    <property type="match status" value="1"/>
</dbReference>
<dbReference type="AlphaFoldDB" id="A0A7E4ZYB8"/>
<keyword evidence="3" id="KW-1185">Reference proteome</keyword>
<protein>
    <submittedName>
        <fullName evidence="4">Translation initiation factor IF-2</fullName>
    </submittedName>
</protein>
<sequence length="259" mass="28529">MSDLNDFFAKKASKNKKKAALNVNTLGEKLERSIQAQLQEQREQKDRNASQTVQASGSQAAPADSEWIDPSADNLATNLEQLGIKDMAVADLNAEEISEEEEEETVRTKTWNTDAKPEEVTEEPMAAPPAANLAPAKYVPPSRGKYVPRRGAPVKLDLQNDEMFPTLAKADEVEKAKHDDAKVAKNPDWKVQGSTNRWGSDRPSAAPTSQQPAKPFNPNAYRPPAARGITNFIPAPRPTIPQVEKQPTANRYVPPNKRV</sequence>
<feature type="region of interest" description="Disordered" evidence="2">
    <location>
        <begin position="175"/>
        <end position="259"/>
    </location>
</feature>